<dbReference type="AlphaFoldDB" id="A0A2S8FXD0"/>
<accession>A0A2S8FXD0</accession>
<feature type="region of interest" description="Disordered" evidence="1">
    <location>
        <begin position="74"/>
        <end position="94"/>
    </location>
</feature>
<evidence type="ECO:0000313" key="2">
    <source>
        <dbReference type="EMBL" id="PQO36837.1"/>
    </source>
</evidence>
<dbReference type="Proteomes" id="UP000240009">
    <property type="component" value="Unassembled WGS sequence"/>
</dbReference>
<evidence type="ECO:0000256" key="1">
    <source>
        <dbReference type="SAM" id="MobiDB-lite"/>
    </source>
</evidence>
<proteinExistence type="predicted"/>
<dbReference type="EMBL" id="PUIA01000017">
    <property type="protein sequence ID" value="PQO36837.1"/>
    <property type="molecule type" value="Genomic_DNA"/>
</dbReference>
<protein>
    <recommendedName>
        <fullName evidence="4">Carboxypeptidase regulatory-like domain-containing protein</fullName>
    </recommendedName>
</protein>
<gene>
    <name evidence="2" type="ORF">C5Y96_06635</name>
</gene>
<name>A0A2S8FXD0_9BACT</name>
<evidence type="ECO:0000313" key="3">
    <source>
        <dbReference type="Proteomes" id="UP000240009"/>
    </source>
</evidence>
<organism evidence="2 3">
    <name type="scientific">Blastopirellula marina</name>
    <dbReference type="NCBI Taxonomy" id="124"/>
    <lineage>
        <taxon>Bacteria</taxon>
        <taxon>Pseudomonadati</taxon>
        <taxon>Planctomycetota</taxon>
        <taxon>Planctomycetia</taxon>
        <taxon>Pirellulales</taxon>
        <taxon>Pirellulaceae</taxon>
        <taxon>Blastopirellula</taxon>
    </lineage>
</organism>
<sequence>MLGCDSGPSLAQVTGTVTYQGKPLDKGTIVFEVSGTRSAFGTIENGQIVDVSTFKSGDGAPTGEARVAVNSYDDGGASVQQASPDGQNAPGGASRMVVGKSLIPAKYSNPATSDLQVTIQPGKNVVELDLAP</sequence>
<reference evidence="2 3" key="1">
    <citation type="submission" date="2018-02" db="EMBL/GenBank/DDBJ databases">
        <title>Comparative genomes isolates from brazilian mangrove.</title>
        <authorList>
            <person name="Araujo J.E."/>
            <person name="Taketani R.G."/>
            <person name="Silva M.C.P."/>
            <person name="Loureco M.V."/>
            <person name="Andreote F.D."/>
        </authorList>
    </citation>
    <scope>NUCLEOTIDE SEQUENCE [LARGE SCALE GENOMIC DNA]</scope>
    <source>
        <strain evidence="2 3">HEX-2 MGV</strain>
    </source>
</reference>
<evidence type="ECO:0008006" key="4">
    <source>
        <dbReference type="Google" id="ProtNLM"/>
    </source>
</evidence>
<comment type="caution">
    <text evidence="2">The sequence shown here is derived from an EMBL/GenBank/DDBJ whole genome shotgun (WGS) entry which is preliminary data.</text>
</comment>